<dbReference type="EMBL" id="GL871523">
    <property type="protein sequence ID" value="EGC28890.1"/>
    <property type="molecule type" value="Genomic_DNA"/>
</dbReference>
<dbReference type="OrthoDB" id="61321at2759"/>
<dbReference type="VEuPathDB" id="AmoebaDB:DICPUDRAFT_159603"/>
<dbReference type="STRING" id="5786.F1A4I6"/>
<evidence type="ECO:0000256" key="1">
    <source>
        <dbReference type="SAM" id="SignalP"/>
    </source>
</evidence>
<proteinExistence type="predicted"/>
<evidence type="ECO:0000313" key="3">
    <source>
        <dbReference type="Proteomes" id="UP000001064"/>
    </source>
</evidence>
<dbReference type="eggNOG" id="ENOG502RCMY">
    <property type="taxonomic scope" value="Eukaryota"/>
</dbReference>
<evidence type="ECO:0000313" key="2">
    <source>
        <dbReference type="EMBL" id="EGC28890.1"/>
    </source>
</evidence>
<dbReference type="RefSeq" id="XP_003294582.1">
    <property type="nucleotide sequence ID" value="XM_003294534.1"/>
</dbReference>
<reference evidence="3" key="1">
    <citation type="journal article" date="2011" name="Genome Biol.">
        <title>Comparative genomics of the social amoebae Dictyostelium discoideum and Dictyostelium purpureum.</title>
        <authorList>
            <consortium name="US DOE Joint Genome Institute (JGI-PGF)"/>
            <person name="Sucgang R."/>
            <person name="Kuo A."/>
            <person name="Tian X."/>
            <person name="Salerno W."/>
            <person name="Parikh A."/>
            <person name="Feasley C.L."/>
            <person name="Dalin E."/>
            <person name="Tu H."/>
            <person name="Huang E."/>
            <person name="Barry K."/>
            <person name="Lindquist E."/>
            <person name="Shapiro H."/>
            <person name="Bruce D."/>
            <person name="Schmutz J."/>
            <person name="Salamov A."/>
            <person name="Fey P."/>
            <person name="Gaudet P."/>
            <person name="Anjard C."/>
            <person name="Babu M.M."/>
            <person name="Basu S."/>
            <person name="Bushmanova Y."/>
            <person name="van der Wel H."/>
            <person name="Katoh-Kurasawa M."/>
            <person name="Dinh C."/>
            <person name="Coutinho P.M."/>
            <person name="Saito T."/>
            <person name="Elias M."/>
            <person name="Schaap P."/>
            <person name="Kay R.R."/>
            <person name="Henrissat B."/>
            <person name="Eichinger L."/>
            <person name="Rivero F."/>
            <person name="Putnam N.H."/>
            <person name="West C.M."/>
            <person name="Loomis W.F."/>
            <person name="Chisholm R.L."/>
            <person name="Shaulsky G."/>
            <person name="Strassmann J.E."/>
            <person name="Queller D.C."/>
            <person name="Kuspa A."/>
            <person name="Grigoriev I.V."/>
        </authorList>
    </citation>
    <scope>NUCLEOTIDE SEQUENCE [LARGE SCALE GENOMIC DNA]</scope>
    <source>
        <strain evidence="3">QSDP1</strain>
    </source>
</reference>
<dbReference type="CDD" id="cd09620">
    <property type="entry name" value="CBM9_like_3"/>
    <property type="match status" value="1"/>
</dbReference>
<name>F1A4I6_DICPU</name>
<feature type="chain" id="PRO_5003264093" description="Carbohydrate-binding domain-containing protein" evidence="1">
    <location>
        <begin position="19"/>
        <end position="231"/>
    </location>
</feature>
<sequence length="231" mass="25465">MKLLSILLLVLAIKTISSQFVDNLKIYKCSESGGSVSWSNATTVTDFEVTSNMGLAIQQTFASICYDDEYLRIKANCIDNNIISPYNQCNQDLFDADVFEIFLAYTDANSVAVNYLEVELSPYGVLFVSSVYNPNDACVGIQDNLVDCDQSGIIYEAGPVTSGWSGELSIPFSLIQKASGNPSGSNNVYKLNMFRIDVPQYGYKEYSCYHADNTNPPCFHVPSYFGALSLN</sequence>
<dbReference type="InParanoid" id="F1A4I6"/>
<protein>
    <recommendedName>
        <fullName evidence="4">Carbohydrate-binding domain-containing protein</fullName>
    </recommendedName>
</protein>
<feature type="signal peptide" evidence="1">
    <location>
        <begin position="1"/>
        <end position="18"/>
    </location>
</feature>
<keyword evidence="1" id="KW-0732">Signal</keyword>
<dbReference type="Gene3D" id="2.60.40.1190">
    <property type="match status" value="1"/>
</dbReference>
<dbReference type="Proteomes" id="UP000001064">
    <property type="component" value="Unassembled WGS sequence"/>
</dbReference>
<keyword evidence="3" id="KW-1185">Reference proteome</keyword>
<dbReference type="GeneID" id="10507037"/>
<accession>F1A4I6</accession>
<dbReference type="SUPFAM" id="SSF49344">
    <property type="entry name" value="CBD9-like"/>
    <property type="match status" value="1"/>
</dbReference>
<organism evidence="2 3">
    <name type="scientific">Dictyostelium purpureum</name>
    <name type="common">Slime mold</name>
    <dbReference type="NCBI Taxonomy" id="5786"/>
    <lineage>
        <taxon>Eukaryota</taxon>
        <taxon>Amoebozoa</taxon>
        <taxon>Evosea</taxon>
        <taxon>Eumycetozoa</taxon>
        <taxon>Dictyostelia</taxon>
        <taxon>Dictyosteliales</taxon>
        <taxon>Dictyosteliaceae</taxon>
        <taxon>Dictyostelium</taxon>
    </lineage>
</organism>
<dbReference type="AlphaFoldDB" id="F1A4I6"/>
<dbReference type="KEGG" id="dpp:DICPUDRAFT_159603"/>
<dbReference type="OMA" id="DRSTHYM"/>
<evidence type="ECO:0008006" key="4">
    <source>
        <dbReference type="Google" id="ProtNLM"/>
    </source>
</evidence>
<gene>
    <name evidence="2" type="ORF">DICPUDRAFT_159603</name>
</gene>